<dbReference type="OrthoDB" id="4217976at2"/>
<keyword evidence="4" id="KW-0560">Oxidoreductase</keyword>
<dbReference type="Proteomes" id="UP000199103">
    <property type="component" value="Chromosome I"/>
</dbReference>
<comment type="similarity">
    <text evidence="1">Belongs to the cysteine dioxygenase family.</text>
</comment>
<dbReference type="InterPro" id="IPR011051">
    <property type="entry name" value="RmlC_Cupin_sf"/>
</dbReference>
<dbReference type="RefSeq" id="WP_091526384.1">
    <property type="nucleotide sequence ID" value="NZ_LT629772.1"/>
</dbReference>
<organism evidence="7 8">
    <name type="scientific">Microlunatus soli</name>
    <dbReference type="NCBI Taxonomy" id="630515"/>
    <lineage>
        <taxon>Bacteria</taxon>
        <taxon>Bacillati</taxon>
        <taxon>Actinomycetota</taxon>
        <taxon>Actinomycetes</taxon>
        <taxon>Propionibacteriales</taxon>
        <taxon>Propionibacteriaceae</taxon>
        <taxon>Microlunatus</taxon>
    </lineage>
</organism>
<feature type="binding site" evidence="6">
    <location>
        <position position="114"/>
    </location>
    <ligand>
        <name>Fe cation</name>
        <dbReference type="ChEBI" id="CHEBI:24875"/>
        <note>catalytic</note>
    </ligand>
</feature>
<keyword evidence="8" id="KW-1185">Reference proteome</keyword>
<dbReference type="PANTHER" id="PTHR12918:SF1">
    <property type="entry name" value="CYSTEINE DIOXYGENASE TYPE 1"/>
    <property type="match status" value="1"/>
</dbReference>
<name>A0A1H1VHA8_9ACTN</name>
<protein>
    <submittedName>
        <fullName evidence="7">Cysteine dioxygenase type I</fullName>
    </submittedName>
</protein>
<evidence type="ECO:0000256" key="3">
    <source>
        <dbReference type="ARBA" id="ARBA00022964"/>
    </source>
</evidence>
<dbReference type="InterPro" id="IPR010300">
    <property type="entry name" value="CDO_1"/>
</dbReference>
<evidence type="ECO:0000256" key="4">
    <source>
        <dbReference type="ARBA" id="ARBA00023002"/>
    </source>
</evidence>
<evidence type="ECO:0000256" key="6">
    <source>
        <dbReference type="PIRSR" id="PIRSR610300-51"/>
    </source>
</evidence>
<dbReference type="GO" id="GO:0008198">
    <property type="term" value="F:ferrous iron binding"/>
    <property type="evidence" value="ECO:0007669"/>
    <property type="project" value="TreeGrafter"/>
</dbReference>
<gene>
    <name evidence="7" type="ORF">SAMN04489812_3209</name>
</gene>
<feature type="binding site" evidence="6">
    <location>
        <position position="69"/>
    </location>
    <ligand>
        <name>Fe cation</name>
        <dbReference type="ChEBI" id="CHEBI:24875"/>
        <note>catalytic</note>
    </ligand>
</feature>
<reference evidence="7 8" key="1">
    <citation type="submission" date="2016-10" db="EMBL/GenBank/DDBJ databases">
        <authorList>
            <person name="de Groot N.N."/>
        </authorList>
    </citation>
    <scope>NUCLEOTIDE SEQUENCE [LARGE SCALE GENOMIC DNA]</scope>
    <source>
        <strain evidence="7 8">DSM 21800</strain>
    </source>
</reference>
<dbReference type="GO" id="GO:0016702">
    <property type="term" value="F:oxidoreductase activity, acting on single donors with incorporation of molecular oxygen, incorporation of two atoms of oxygen"/>
    <property type="evidence" value="ECO:0007669"/>
    <property type="project" value="InterPro"/>
</dbReference>
<evidence type="ECO:0000313" key="8">
    <source>
        <dbReference type="Proteomes" id="UP000199103"/>
    </source>
</evidence>
<evidence type="ECO:0000256" key="1">
    <source>
        <dbReference type="ARBA" id="ARBA00006622"/>
    </source>
</evidence>
<accession>A0A1H1VHA8</accession>
<keyword evidence="5 6" id="KW-0408">Iron</keyword>
<dbReference type="EMBL" id="LT629772">
    <property type="protein sequence ID" value="SDS83960.1"/>
    <property type="molecule type" value="Genomic_DNA"/>
</dbReference>
<evidence type="ECO:0000313" key="7">
    <source>
        <dbReference type="EMBL" id="SDS83960.1"/>
    </source>
</evidence>
<keyword evidence="2 6" id="KW-0479">Metal-binding</keyword>
<evidence type="ECO:0000256" key="2">
    <source>
        <dbReference type="ARBA" id="ARBA00022723"/>
    </source>
</evidence>
<sequence>MNSVTDRRETALSAEELTAWTQQYAAEVRAGRHPVHADSQQRWHVRLHADDRADVWLISWTTEQGTELHDHGDSAGAFTVVDGELTESLWTPDGLTDIFRSRGETVVFDRRYVHDVRNHAERTAVSVHVYSPPLTLMHYYEVADGELVRRDSLWTDDPEAAAPRRTADR</sequence>
<dbReference type="PANTHER" id="PTHR12918">
    <property type="entry name" value="CYSTEINE DIOXYGENASE"/>
    <property type="match status" value="1"/>
</dbReference>
<dbReference type="STRING" id="630515.SAMN04489812_3209"/>
<proteinExistence type="inferred from homology"/>
<feature type="binding site" evidence="6">
    <location>
        <position position="71"/>
    </location>
    <ligand>
        <name>Fe cation</name>
        <dbReference type="ChEBI" id="CHEBI:24875"/>
        <note>catalytic</note>
    </ligand>
</feature>
<keyword evidence="3 7" id="KW-0223">Dioxygenase</keyword>
<dbReference type="AlphaFoldDB" id="A0A1H1VHA8"/>
<dbReference type="Gene3D" id="2.60.120.10">
    <property type="entry name" value="Jelly Rolls"/>
    <property type="match status" value="1"/>
</dbReference>
<dbReference type="InterPro" id="IPR014710">
    <property type="entry name" value="RmlC-like_jellyroll"/>
</dbReference>
<evidence type="ECO:0000256" key="5">
    <source>
        <dbReference type="ARBA" id="ARBA00023004"/>
    </source>
</evidence>
<dbReference type="Pfam" id="PF05995">
    <property type="entry name" value="CDO_I"/>
    <property type="match status" value="1"/>
</dbReference>
<dbReference type="CDD" id="cd10548">
    <property type="entry name" value="cupin_CDO"/>
    <property type="match status" value="1"/>
</dbReference>
<dbReference type="SUPFAM" id="SSF51182">
    <property type="entry name" value="RmlC-like cupins"/>
    <property type="match status" value="1"/>
</dbReference>